<keyword evidence="3" id="KW-0732">Signal</keyword>
<feature type="modified residue" description="N6-carboxylysine" evidence="6">
    <location>
        <position position="61"/>
    </location>
</feature>
<reference evidence="9 10" key="1">
    <citation type="submission" date="2018-05" db="EMBL/GenBank/DDBJ databases">
        <title>Coraliomargarita sinensis sp. nov., isolated from a marine solar saltern.</title>
        <authorList>
            <person name="Zhou L.Y."/>
        </authorList>
    </citation>
    <scope>NUCLEOTIDE SEQUENCE [LARGE SCALE GENOMIC DNA]</scope>
    <source>
        <strain evidence="9 10">WN38</strain>
    </source>
</reference>
<comment type="catalytic activity">
    <reaction evidence="7">
        <text>a beta-lactam + H2O = a substituted beta-amino acid</text>
        <dbReference type="Rhea" id="RHEA:20401"/>
        <dbReference type="ChEBI" id="CHEBI:15377"/>
        <dbReference type="ChEBI" id="CHEBI:35627"/>
        <dbReference type="ChEBI" id="CHEBI:140347"/>
        <dbReference type="EC" id="3.5.2.6"/>
    </reaction>
</comment>
<evidence type="ECO:0000256" key="6">
    <source>
        <dbReference type="PIRSR" id="PIRSR602137-50"/>
    </source>
</evidence>
<accession>A0A317ZI63</accession>
<evidence type="ECO:0000256" key="3">
    <source>
        <dbReference type="ARBA" id="ARBA00022729"/>
    </source>
</evidence>
<dbReference type="GO" id="GO:0008658">
    <property type="term" value="F:penicillin binding"/>
    <property type="evidence" value="ECO:0007669"/>
    <property type="project" value="InterPro"/>
</dbReference>
<feature type="domain" description="Penicillin-binding protein transpeptidase" evidence="8">
    <location>
        <begin position="29"/>
        <end position="242"/>
    </location>
</feature>
<evidence type="ECO:0000313" key="9">
    <source>
        <dbReference type="EMBL" id="PXA03061.1"/>
    </source>
</evidence>
<dbReference type="GO" id="GO:0046677">
    <property type="term" value="P:response to antibiotic"/>
    <property type="evidence" value="ECO:0007669"/>
    <property type="project" value="UniProtKB-UniRule"/>
</dbReference>
<evidence type="ECO:0000313" key="10">
    <source>
        <dbReference type="Proteomes" id="UP000247099"/>
    </source>
</evidence>
<evidence type="ECO:0000259" key="8">
    <source>
        <dbReference type="Pfam" id="PF00905"/>
    </source>
</evidence>
<dbReference type="OrthoDB" id="9762883at2"/>
<dbReference type="NCBIfam" id="NF012161">
    <property type="entry name" value="bla_class_D_main"/>
    <property type="match status" value="1"/>
</dbReference>
<dbReference type="EC" id="3.5.2.6" evidence="2 7"/>
<comment type="similarity">
    <text evidence="1 7">Belongs to the class-D beta-lactamase family.</text>
</comment>
<proteinExistence type="inferred from homology"/>
<dbReference type="EMBL" id="QHJQ01000013">
    <property type="protein sequence ID" value="PXA03061.1"/>
    <property type="molecule type" value="Genomic_DNA"/>
</dbReference>
<evidence type="ECO:0000256" key="1">
    <source>
        <dbReference type="ARBA" id="ARBA00007898"/>
    </source>
</evidence>
<evidence type="ECO:0000256" key="7">
    <source>
        <dbReference type="RuleBase" id="RU361140"/>
    </source>
</evidence>
<dbReference type="Pfam" id="PF00905">
    <property type="entry name" value="Transpeptidase"/>
    <property type="match status" value="1"/>
</dbReference>
<keyword evidence="5 7" id="KW-0046">Antibiotic resistance</keyword>
<protein>
    <recommendedName>
        <fullName evidence="2 7">Beta-lactamase</fullName>
        <ecNumber evidence="2 7">3.5.2.6</ecNumber>
    </recommendedName>
</protein>
<dbReference type="PROSITE" id="PS00337">
    <property type="entry name" value="BETA_LACTAMASE_D"/>
    <property type="match status" value="1"/>
</dbReference>
<dbReference type="Proteomes" id="UP000247099">
    <property type="component" value="Unassembled WGS sequence"/>
</dbReference>
<feature type="active site" description="Acyl-ester intermediate" evidence="6">
    <location>
        <position position="58"/>
    </location>
</feature>
<keyword evidence="4 7" id="KW-0378">Hydrolase</keyword>
<dbReference type="InterPro" id="IPR002137">
    <property type="entry name" value="Beta-lactam_class-D_AS"/>
</dbReference>
<dbReference type="InterPro" id="IPR012338">
    <property type="entry name" value="Beta-lactam/transpept-like"/>
</dbReference>
<name>A0A317ZI63_9BACT</name>
<dbReference type="Gene3D" id="3.40.710.10">
    <property type="entry name" value="DD-peptidase/beta-lactamase superfamily"/>
    <property type="match status" value="1"/>
</dbReference>
<gene>
    <name evidence="9" type="primary">blaOXA</name>
    <name evidence="9" type="ORF">DDZ13_14185</name>
</gene>
<dbReference type="AlphaFoldDB" id="A0A317ZI63"/>
<sequence>MLTCLASVDASSERADWAPFFEQLKVEGTIVIYDERPGTEGLMTFNSVRAEKRFSPASTFKIPHTLFALDSEVIRDEFETVRWDGKKRANPEWDRDQDLRSAMRYSVVWVYQQFAKEIGATKERDYLKRIQYGNQDPSGKEPFWISGNLEISAHEQIKFLKRLYRNELPFTVANQRLVKDLMILEAGHDWILRGKAGWDGKVCWWVGWIEHATGPVFFALNIDTPNGTDDIPKREIITKTILNSIGALNLNVEPSAGGNG</sequence>
<organism evidence="9 10">
    <name type="scientific">Coraliomargarita sinensis</name>
    <dbReference type="NCBI Taxonomy" id="2174842"/>
    <lineage>
        <taxon>Bacteria</taxon>
        <taxon>Pseudomonadati</taxon>
        <taxon>Verrucomicrobiota</taxon>
        <taxon>Opitutia</taxon>
        <taxon>Puniceicoccales</taxon>
        <taxon>Coraliomargaritaceae</taxon>
        <taxon>Coraliomargarita</taxon>
    </lineage>
</organism>
<evidence type="ECO:0000256" key="4">
    <source>
        <dbReference type="ARBA" id="ARBA00022801"/>
    </source>
</evidence>
<evidence type="ECO:0000256" key="5">
    <source>
        <dbReference type="ARBA" id="ARBA00023251"/>
    </source>
</evidence>
<dbReference type="InterPro" id="IPR001460">
    <property type="entry name" value="PCN-bd_Tpept"/>
</dbReference>
<evidence type="ECO:0000256" key="2">
    <source>
        <dbReference type="ARBA" id="ARBA00012865"/>
    </source>
</evidence>
<dbReference type="SUPFAM" id="SSF56601">
    <property type="entry name" value="beta-lactamase/transpeptidase-like"/>
    <property type="match status" value="1"/>
</dbReference>
<dbReference type="GO" id="GO:0017001">
    <property type="term" value="P:antibiotic catabolic process"/>
    <property type="evidence" value="ECO:0007669"/>
    <property type="project" value="InterPro"/>
</dbReference>
<dbReference type="GO" id="GO:0008800">
    <property type="term" value="F:beta-lactamase activity"/>
    <property type="evidence" value="ECO:0007669"/>
    <property type="project" value="UniProtKB-UniRule"/>
</dbReference>
<dbReference type="InParanoid" id="A0A317ZI63"/>
<keyword evidence="10" id="KW-1185">Reference proteome</keyword>
<comment type="caution">
    <text evidence="9">The sequence shown here is derived from an EMBL/GenBank/DDBJ whole genome shotgun (WGS) entry which is preliminary data.</text>
</comment>